<dbReference type="AlphaFoldDB" id="A0A3S4HJE4"/>
<proteinExistence type="predicted"/>
<protein>
    <submittedName>
        <fullName evidence="1">NADP-dependent malic enzyme</fullName>
        <ecNumber evidence="1">1.1.1.40</ecNumber>
    </submittedName>
</protein>
<reference evidence="1 2" key="1">
    <citation type="submission" date="2018-12" db="EMBL/GenBank/DDBJ databases">
        <authorList>
            <consortium name="Pathogen Informatics"/>
        </authorList>
    </citation>
    <scope>NUCLEOTIDE SEQUENCE [LARGE SCALE GENOMIC DNA]</scope>
    <source>
        <strain evidence="1 2">NCTC9695</strain>
    </source>
</reference>
<evidence type="ECO:0000313" key="1">
    <source>
        <dbReference type="EMBL" id="VEB40872.1"/>
    </source>
</evidence>
<keyword evidence="1" id="KW-0560">Oxidoreductase</keyword>
<dbReference type="GO" id="GO:0004473">
    <property type="term" value="F:malate dehydrogenase (decarboxylating) (NADP+) activity"/>
    <property type="evidence" value="ECO:0007669"/>
    <property type="project" value="UniProtKB-EC"/>
</dbReference>
<evidence type="ECO:0000313" key="2">
    <source>
        <dbReference type="Proteomes" id="UP000275777"/>
    </source>
</evidence>
<dbReference type="Proteomes" id="UP000275777">
    <property type="component" value="Chromosome"/>
</dbReference>
<organism evidence="1 2">
    <name type="scientific">Chromobacterium violaceum</name>
    <dbReference type="NCBI Taxonomy" id="536"/>
    <lineage>
        <taxon>Bacteria</taxon>
        <taxon>Pseudomonadati</taxon>
        <taxon>Pseudomonadota</taxon>
        <taxon>Betaproteobacteria</taxon>
        <taxon>Neisseriales</taxon>
        <taxon>Chromobacteriaceae</taxon>
        <taxon>Chromobacterium</taxon>
    </lineage>
</organism>
<dbReference type="EMBL" id="LR134182">
    <property type="protein sequence ID" value="VEB40872.1"/>
    <property type="molecule type" value="Genomic_DNA"/>
</dbReference>
<gene>
    <name evidence="1" type="primary">maeB_3</name>
    <name evidence="1" type="ORF">NCTC9695_01275</name>
</gene>
<dbReference type="EC" id="1.1.1.40" evidence="1"/>
<name>A0A3S4HJE4_CHRVL</name>
<sequence length="45" mass="5090">MVFVGRDEKLDESKLRYAIQDNGWRKLADAMAGADIFMGLSGRAW</sequence>
<accession>A0A3S4HJE4</accession>